<dbReference type="PROSITE" id="PS50011">
    <property type="entry name" value="PROTEIN_KINASE_DOM"/>
    <property type="match status" value="1"/>
</dbReference>
<dbReference type="InterPro" id="IPR011009">
    <property type="entry name" value="Kinase-like_dom_sf"/>
</dbReference>
<dbReference type="Pfam" id="PF07714">
    <property type="entry name" value="PK_Tyr_Ser-Thr"/>
    <property type="match status" value="1"/>
</dbReference>
<dbReference type="InParanoid" id="K1RC80"/>
<reference evidence="3" key="1">
    <citation type="journal article" date="2012" name="Nature">
        <title>The oyster genome reveals stress adaptation and complexity of shell formation.</title>
        <authorList>
            <person name="Zhang G."/>
            <person name="Fang X."/>
            <person name="Guo X."/>
            <person name="Li L."/>
            <person name="Luo R."/>
            <person name="Xu F."/>
            <person name="Yang P."/>
            <person name="Zhang L."/>
            <person name="Wang X."/>
            <person name="Qi H."/>
            <person name="Xiong Z."/>
            <person name="Que H."/>
            <person name="Xie Y."/>
            <person name="Holland P.W."/>
            <person name="Paps J."/>
            <person name="Zhu Y."/>
            <person name="Wu F."/>
            <person name="Chen Y."/>
            <person name="Wang J."/>
            <person name="Peng C."/>
            <person name="Meng J."/>
            <person name="Yang L."/>
            <person name="Liu J."/>
            <person name="Wen B."/>
            <person name="Zhang N."/>
            <person name="Huang Z."/>
            <person name="Zhu Q."/>
            <person name="Feng Y."/>
            <person name="Mount A."/>
            <person name="Hedgecock D."/>
            <person name="Xu Z."/>
            <person name="Liu Y."/>
            <person name="Domazet-Loso T."/>
            <person name="Du Y."/>
            <person name="Sun X."/>
            <person name="Zhang S."/>
            <person name="Liu B."/>
            <person name="Cheng P."/>
            <person name="Jiang X."/>
            <person name="Li J."/>
            <person name="Fan D."/>
            <person name="Wang W."/>
            <person name="Fu W."/>
            <person name="Wang T."/>
            <person name="Wang B."/>
            <person name="Zhang J."/>
            <person name="Peng Z."/>
            <person name="Li Y."/>
            <person name="Li N."/>
            <person name="Wang J."/>
            <person name="Chen M."/>
            <person name="He Y."/>
            <person name="Tan F."/>
            <person name="Song X."/>
            <person name="Zheng Q."/>
            <person name="Huang R."/>
            <person name="Yang H."/>
            <person name="Du X."/>
            <person name="Chen L."/>
            <person name="Yang M."/>
            <person name="Gaffney P.M."/>
            <person name="Wang S."/>
            <person name="Luo L."/>
            <person name="She Z."/>
            <person name="Ming Y."/>
            <person name="Huang W."/>
            <person name="Zhang S."/>
            <person name="Huang B."/>
            <person name="Zhang Y."/>
            <person name="Qu T."/>
            <person name="Ni P."/>
            <person name="Miao G."/>
            <person name="Wang J."/>
            <person name="Wang Q."/>
            <person name="Steinberg C.E."/>
            <person name="Wang H."/>
            <person name="Li N."/>
            <person name="Qian L."/>
            <person name="Zhang G."/>
            <person name="Li Y."/>
            <person name="Yang H."/>
            <person name="Liu X."/>
            <person name="Wang J."/>
            <person name="Yin Y."/>
            <person name="Wang J."/>
        </authorList>
    </citation>
    <scope>NUCLEOTIDE SEQUENCE [LARGE SCALE GENOMIC DNA]</scope>
    <source>
        <strain evidence="3">05x7-T-G4-1.051#20</strain>
    </source>
</reference>
<evidence type="ECO:0000313" key="3">
    <source>
        <dbReference type="EMBL" id="EKC31701.1"/>
    </source>
</evidence>
<accession>K1RC80</accession>
<evidence type="ECO:0000256" key="1">
    <source>
        <dbReference type="ARBA" id="ARBA00022741"/>
    </source>
</evidence>
<dbReference type="AlphaFoldDB" id="K1RC80"/>
<gene>
    <name evidence="3" type="ORF">CGI_10019153</name>
</gene>
<dbReference type="PANTHER" id="PTHR24418">
    <property type="entry name" value="TYROSINE-PROTEIN KINASE"/>
    <property type="match status" value="1"/>
</dbReference>
<keyword evidence="3" id="KW-0418">Kinase</keyword>
<dbReference type="Gene3D" id="1.10.510.10">
    <property type="entry name" value="Transferase(Phosphotransferase) domain 1"/>
    <property type="match status" value="1"/>
</dbReference>
<keyword evidence="2" id="KW-0067">ATP-binding</keyword>
<keyword evidence="1" id="KW-0547">Nucleotide-binding</keyword>
<name>K1RC80_MAGGI</name>
<dbReference type="InterPro" id="IPR050198">
    <property type="entry name" value="Non-receptor_tyrosine_kinases"/>
</dbReference>
<dbReference type="HOGENOM" id="CLU_1054659_0_0_1"/>
<proteinExistence type="predicted"/>
<protein>
    <submittedName>
        <fullName evidence="3">Tyrosine-protein kinase transforming protein Fps</fullName>
    </submittedName>
</protein>
<sequence>MFYLILLHNNSNPDVNDPLYENTSSLIPSLPTTPIPKRIQKKLATGKTLRNHAIDDLPLQHVSSNRRMEDLDDEEYGYTTNAIIKKRKEKEICLEDTFMDAGNLDPYKEDSHNPMINRFFFGERLPGDNLQRRLLKAREKGKIIPIVDLIKIIIQAVKAVIYVHNQGCLLRDITTASYGCMVSDDGYFLKLKNFEMAVRPSNFSEDGIVNGVIDLDFKGVPIRWAAPESLLKGHYSIYSDVWSLTIGAKLYPAELSSNKDVLSV</sequence>
<organism evidence="3">
    <name type="scientific">Magallana gigas</name>
    <name type="common">Pacific oyster</name>
    <name type="synonym">Crassostrea gigas</name>
    <dbReference type="NCBI Taxonomy" id="29159"/>
    <lineage>
        <taxon>Eukaryota</taxon>
        <taxon>Metazoa</taxon>
        <taxon>Spiralia</taxon>
        <taxon>Lophotrochozoa</taxon>
        <taxon>Mollusca</taxon>
        <taxon>Bivalvia</taxon>
        <taxon>Autobranchia</taxon>
        <taxon>Pteriomorphia</taxon>
        <taxon>Ostreida</taxon>
        <taxon>Ostreoidea</taxon>
        <taxon>Ostreidae</taxon>
        <taxon>Magallana</taxon>
    </lineage>
</organism>
<dbReference type="InterPro" id="IPR000719">
    <property type="entry name" value="Prot_kinase_dom"/>
</dbReference>
<evidence type="ECO:0000256" key="2">
    <source>
        <dbReference type="ARBA" id="ARBA00022840"/>
    </source>
</evidence>
<dbReference type="GO" id="GO:0004672">
    <property type="term" value="F:protein kinase activity"/>
    <property type="evidence" value="ECO:0007669"/>
    <property type="project" value="InterPro"/>
</dbReference>
<dbReference type="GO" id="GO:0005524">
    <property type="term" value="F:ATP binding"/>
    <property type="evidence" value="ECO:0007669"/>
    <property type="project" value="UniProtKB-KW"/>
</dbReference>
<dbReference type="EMBL" id="JH816443">
    <property type="protein sequence ID" value="EKC31701.1"/>
    <property type="molecule type" value="Genomic_DNA"/>
</dbReference>
<dbReference type="InterPro" id="IPR001245">
    <property type="entry name" value="Ser-Thr/Tyr_kinase_cat_dom"/>
</dbReference>
<dbReference type="SUPFAM" id="SSF56112">
    <property type="entry name" value="Protein kinase-like (PK-like)"/>
    <property type="match status" value="1"/>
</dbReference>
<keyword evidence="3" id="KW-0808">Transferase</keyword>